<evidence type="ECO:0000313" key="1">
    <source>
        <dbReference type="EMBL" id="QDT58361.1"/>
    </source>
</evidence>
<dbReference type="AlphaFoldDB" id="A0A517SQG4"/>
<proteinExistence type="predicted"/>
<organism evidence="1 2">
    <name type="scientific">Stieleria bergensis</name>
    <dbReference type="NCBI Taxonomy" id="2528025"/>
    <lineage>
        <taxon>Bacteria</taxon>
        <taxon>Pseudomonadati</taxon>
        <taxon>Planctomycetota</taxon>
        <taxon>Planctomycetia</taxon>
        <taxon>Pirellulales</taxon>
        <taxon>Pirellulaceae</taxon>
        <taxon>Stieleria</taxon>
    </lineage>
</organism>
<dbReference type="Proteomes" id="UP000315003">
    <property type="component" value="Chromosome"/>
</dbReference>
<accession>A0A517SQG4</accession>
<keyword evidence="2" id="KW-1185">Reference proteome</keyword>
<sequence>MAAGFAQPSGALTQFGGANNHPHDGWSQTFWRSQRPFSNNLPLAGAVCGGGLRWWRADGCEDLQVGGFACLKAGRGGFRCGWLAVGVANHFTLTSLRLDSPASGRVQSTNSPISNTACLNAGRGGFRCGCLRLALPTTSHSPRLGSTLPQAGEFSQRILPSAKPVVSRPAGEGFAVAACGWRCQPLHTHLANARLSRKRESSVNEFSHQQHRLPQWLAAHGDAGPIWIQSWQQNRVGNTLP</sequence>
<dbReference type="EMBL" id="CP036272">
    <property type="protein sequence ID" value="QDT58361.1"/>
    <property type="molecule type" value="Genomic_DNA"/>
</dbReference>
<reference evidence="1 2" key="1">
    <citation type="submission" date="2019-02" db="EMBL/GenBank/DDBJ databases">
        <title>Deep-cultivation of Planctomycetes and their phenomic and genomic characterization uncovers novel biology.</title>
        <authorList>
            <person name="Wiegand S."/>
            <person name="Jogler M."/>
            <person name="Boedeker C."/>
            <person name="Pinto D."/>
            <person name="Vollmers J."/>
            <person name="Rivas-Marin E."/>
            <person name="Kohn T."/>
            <person name="Peeters S.H."/>
            <person name="Heuer A."/>
            <person name="Rast P."/>
            <person name="Oberbeckmann S."/>
            <person name="Bunk B."/>
            <person name="Jeske O."/>
            <person name="Meyerdierks A."/>
            <person name="Storesund J.E."/>
            <person name="Kallscheuer N."/>
            <person name="Luecker S."/>
            <person name="Lage O.M."/>
            <person name="Pohl T."/>
            <person name="Merkel B.J."/>
            <person name="Hornburger P."/>
            <person name="Mueller R.-W."/>
            <person name="Bruemmer F."/>
            <person name="Labrenz M."/>
            <person name="Spormann A.M."/>
            <person name="Op den Camp H."/>
            <person name="Overmann J."/>
            <person name="Amann R."/>
            <person name="Jetten M.S.M."/>
            <person name="Mascher T."/>
            <person name="Medema M.H."/>
            <person name="Devos D.P."/>
            <person name="Kaster A.-K."/>
            <person name="Ovreas L."/>
            <person name="Rohde M."/>
            <person name="Galperin M.Y."/>
            <person name="Jogler C."/>
        </authorList>
    </citation>
    <scope>NUCLEOTIDE SEQUENCE [LARGE SCALE GENOMIC DNA]</scope>
    <source>
        <strain evidence="1 2">SV_7m_r</strain>
    </source>
</reference>
<evidence type="ECO:0000313" key="2">
    <source>
        <dbReference type="Proteomes" id="UP000315003"/>
    </source>
</evidence>
<name>A0A517SQG4_9BACT</name>
<protein>
    <submittedName>
        <fullName evidence="1">Uncharacterized protein</fullName>
    </submittedName>
</protein>
<gene>
    <name evidence="1" type="ORF">SV7mr_08510</name>
</gene>